<dbReference type="AlphaFoldDB" id="A0A6G1BQZ1"/>
<evidence type="ECO:0000313" key="3">
    <source>
        <dbReference type="Proteomes" id="UP000479710"/>
    </source>
</evidence>
<name>A0A6G1BQZ1_9ORYZ</name>
<keyword evidence="1" id="KW-0472">Membrane</keyword>
<organism evidence="2 3">
    <name type="scientific">Oryza meyeriana var. granulata</name>
    <dbReference type="NCBI Taxonomy" id="110450"/>
    <lineage>
        <taxon>Eukaryota</taxon>
        <taxon>Viridiplantae</taxon>
        <taxon>Streptophyta</taxon>
        <taxon>Embryophyta</taxon>
        <taxon>Tracheophyta</taxon>
        <taxon>Spermatophyta</taxon>
        <taxon>Magnoliopsida</taxon>
        <taxon>Liliopsida</taxon>
        <taxon>Poales</taxon>
        <taxon>Poaceae</taxon>
        <taxon>BOP clade</taxon>
        <taxon>Oryzoideae</taxon>
        <taxon>Oryzeae</taxon>
        <taxon>Oryzinae</taxon>
        <taxon>Oryza</taxon>
        <taxon>Oryza meyeriana</taxon>
    </lineage>
</organism>
<evidence type="ECO:0000313" key="2">
    <source>
        <dbReference type="EMBL" id="KAF0890184.1"/>
    </source>
</evidence>
<keyword evidence="3" id="KW-1185">Reference proteome</keyword>
<protein>
    <submittedName>
        <fullName evidence="2">Uncharacterized protein</fullName>
    </submittedName>
</protein>
<evidence type="ECO:0000256" key="1">
    <source>
        <dbReference type="SAM" id="Phobius"/>
    </source>
</evidence>
<dbReference type="EMBL" id="SPHZ02000012">
    <property type="protein sequence ID" value="KAF0890184.1"/>
    <property type="molecule type" value="Genomic_DNA"/>
</dbReference>
<proteinExistence type="predicted"/>
<keyword evidence="1" id="KW-0812">Transmembrane</keyword>
<dbReference type="Proteomes" id="UP000479710">
    <property type="component" value="Unassembled WGS sequence"/>
</dbReference>
<comment type="caution">
    <text evidence="2">The sequence shown here is derived from an EMBL/GenBank/DDBJ whole genome shotgun (WGS) entry which is preliminary data.</text>
</comment>
<sequence length="83" mass="8600">MSAGLPSVSPRAWVEAARWQRAVDQDPRRGFSAVAAARVSCDGDNKLSPPLALWVASAGTSVVAAAALLLPFSAEFSTLVDST</sequence>
<feature type="transmembrane region" description="Helical" evidence="1">
    <location>
        <begin position="51"/>
        <end position="72"/>
    </location>
</feature>
<gene>
    <name evidence="2" type="ORF">E2562_038538</name>
</gene>
<accession>A0A6G1BQZ1</accession>
<reference evidence="2 3" key="1">
    <citation type="submission" date="2019-11" db="EMBL/GenBank/DDBJ databases">
        <title>Whole genome sequence of Oryza granulata.</title>
        <authorList>
            <person name="Li W."/>
        </authorList>
    </citation>
    <scope>NUCLEOTIDE SEQUENCE [LARGE SCALE GENOMIC DNA]</scope>
    <source>
        <strain evidence="3">cv. Menghai</strain>
        <tissue evidence="2">Leaf</tissue>
    </source>
</reference>
<keyword evidence="1" id="KW-1133">Transmembrane helix</keyword>